<reference evidence="4" key="1">
    <citation type="journal article" date="2019" name="Int. J. Syst. Evol. Microbiol.">
        <title>The Global Catalogue of Microorganisms (GCM) 10K type strain sequencing project: providing services to taxonomists for standard genome sequencing and annotation.</title>
        <authorList>
            <consortium name="The Broad Institute Genomics Platform"/>
            <consortium name="The Broad Institute Genome Sequencing Center for Infectious Disease"/>
            <person name="Wu L."/>
            <person name="Ma J."/>
        </authorList>
    </citation>
    <scope>NUCLEOTIDE SEQUENCE [LARGE SCALE GENOMIC DNA]</scope>
    <source>
        <strain evidence="4">KCTC 33575</strain>
    </source>
</reference>
<dbReference type="Proteomes" id="UP001597519">
    <property type="component" value="Unassembled WGS sequence"/>
</dbReference>
<evidence type="ECO:0000313" key="4">
    <source>
        <dbReference type="Proteomes" id="UP001597519"/>
    </source>
</evidence>
<keyword evidence="2" id="KW-0732">Signal</keyword>
<accession>A0ABW5WWG7</accession>
<keyword evidence="4" id="KW-1185">Reference proteome</keyword>
<protein>
    <submittedName>
        <fullName evidence="3">Uncharacterized protein</fullName>
    </submittedName>
</protein>
<proteinExistence type="predicted"/>
<feature type="compositionally biased region" description="Acidic residues" evidence="1">
    <location>
        <begin position="78"/>
        <end position="92"/>
    </location>
</feature>
<dbReference type="PROSITE" id="PS51257">
    <property type="entry name" value="PROKAR_LIPOPROTEIN"/>
    <property type="match status" value="1"/>
</dbReference>
<name>A0ABW5WWG7_9STAP</name>
<dbReference type="EMBL" id="JBHUOQ010000003">
    <property type="protein sequence ID" value="MFD2830613.1"/>
    <property type="molecule type" value="Genomic_DNA"/>
</dbReference>
<organism evidence="3 4">
    <name type="scientific">Corticicoccus populi</name>
    <dbReference type="NCBI Taxonomy" id="1812821"/>
    <lineage>
        <taxon>Bacteria</taxon>
        <taxon>Bacillati</taxon>
        <taxon>Bacillota</taxon>
        <taxon>Bacilli</taxon>
        <taxon>Bacillales</taxon>
        <taxon>Staphylococcaceae</taxon>
        <taxon>Corticicoccus</taxon>
    </lineage>
</organism>
<dbReference type="RefSeq" id="WP_377773814.1">
    <property type="nucleotide sequence ID" value="NZ_JBHUOQ010000003.1"/>
</dbReference>
<evidence type="ECO:0000256" key="1">
    <source>
        <dbReference type="SAM" id="MobiDB-lite"/>
    </source>
</evidence>
<evidence type="ECO:0000313" key="3">
    <source>
        <dbReference type="EMBL" id="MFD2830613.1"/>
    </source>
</evidence>
<sequence length="350" mass="38503">MKKLMAAGLLFSLFLAACGSDTSDEETPESETETTESTEENNGGTEEETEDTTEETAETEENTESEDNEDNVTAGTEESLEDGDLIEEDVDVDDLKNSTDGDIVSGDYSVTFLVSSNPELIDVINSAEETDLTVDDVLMEQDSVTTYNTATYLGVYGFTEDTDEPAFSDTVALRGAVDERDGLRVLVDQYDPAAGDYAPHGFGDTGDGETFLFDGVSWQDYSAEAGAEEIMFGLYMNVEPILKDLSDTIEVRETKDYYVLYYVGESEAVYDSFGSLFEVEFTNANMDELVSSVFGIINKETDELEHISYISHAPGMNPSEYLQIDVALDFMQYGEYDETGIEKPVNIEGP</sequence>
<feature type="region of interest" description="Disordered" evidence="1">
    <location>
        <begin position="19"/>
        <end position="100"/>
    </location>
</feature>
<evidence type="ECO:0000256" key="2">
    <source>
        <dbReference type="SAM" id="SignalP"/>
    </source>
</evidence>
<feature type="compositionally biased region" description="Acidic residues" evidence="1">
    <location>
        <begin position="22"/>
        <end position="70"/>
    </location>
</feature>
<feature type="chain" id="PRO_5045301015" evidence="2">
    <location>
        <begin position="20"/>
        <end position="350"/>
    </location>
</feature>
<gene>
    <name evidence="3" type="ORF">ACFSX4_09075</name>
</gene>
<feature type="signal peptide" evidence="2">
    <location>
        <begin position="1"/>
        <end position="19"/>
    </location>
</feature>
<comment type="caution">
    <text evidence="3">The sequence shown here is derived from an EMBL/GenBank/DDBJ whole genome shotgun (WGS) entry which is preliminary data.</text>
</comment>